<dbReference type="AlphaFoldDB" id="A0ABD2LBN2"/>
<dbReference type="SUPFAM" id="SSF53098">
    <property type="entry name" value="Ribonuclease H-like"/>
    <property type="match status" value="1"/>
</dbReference>
<feature type="domain" description="HAT C-terminal dimerisation" evidence="2">
    <location>
        <begin position="80"/>
        <end position="124"/>
    </location>
</feature>
<gene>
    <name evidence="3" type="ORF">niasHT_017987</name>
</gene>
<evidence type="ECO:0000313" key="4">
    <source>
        <dbReference type="Proteomes" id="UP001620626"/>
    </source>
</evidence>
<organism evidence="3 4">
    <name type="scientific">Heterodera trifolii</name>
    <dbReference type="NCBI Taxonomy" id="157864"/>
    <lineage>
        <taxon>Eukaryota</taxon>
        <taxon>Metazoa</taxon>
        <taxon>Ecdysozoa</taxon>
        <taxon>Nematoda</taxon>
        <taxon>Chromadorea</taxon>
        <taxon>Rhabditida</taxon>
        <taxon>Tylenchina</taxon>
        <taxon>Tylenchomorpha</taxon>
        <taxon>Tylenchoidea</taxon>
        <taxon>Heteroderidae</taxon>
        <taxon>Heteroderinae</taxon>
        <taxon>Heterodera</taxon>
    </lineage>
</organism>
<keyword evidence="4" id="KW-1185">Reference proteome</keyword>
<dbReference type="InterPro" id="IPR012337">
    <property type="entry name" value="RNaseH-like_sf"/>
</dbReference>
<reference evidence="3 4" key="1">
    <citation type="submission" date="2024-10" db="EMBL/GenBank/DDBJ databases">
        <authorList>
            <person name="Kim D."/>
        </authorList>
    </citation>
    <scope>NUCLEOTIDE SEQUENCE [LARGE SCALE GENOMIC DNA]</scope>
    <source>
        <strain evidence="3">BH-2024</strain>
    </source>
</reference>
<evidence type="ECO:0000313" key="3">
    <source>
        <dbReference type="EMBL" id="KAL3112620.1"/>
    </source>
</evidence>
<dbReference type="EMBL" id="JBICBT010000466">
    <property type="protein sequence ID" value="KAL3112620.1"/>
    <property type="molecule type" value="Genomic_DNA"/>
</dbReference>
<feature type="compositionally biased region" description="Acidic residues" evidence="1">
    <location>
        <begin position="135"/>
        <end position="150"/>
    </location>
</feature>
<protein>
    <recommendedName>
        <fullName evidence="2">HAT C-terminal dimerisation domain-containing protein</fullName>
    </recommendedName>
</protein>
<evidence type="ECO:0000256" key="1">
    <source>
        <dbReference type="SAM" id="MobiDB-lite"/>
    </source>
</evidence>
<comment type="caution">
    <text evidence="3">The sequence shown here is derived from an EMBL/GenBank/DDBJ whole genome shotgun (WGS) entry which is preliminary data.</text>
</comment>
<feature type="region of interest" description="Disordered" evidence="1">
    <location>
        <begin position="131"/>
        <end position="150"/>
    </location>
</feature>
<dbReference type="Proteomes" id="UP001620626">
    <property type="component" value="Unassembled WGS sequence"/>
</dbReference>
<accession>A0ABD2LBN2</accession>
<evidence type="ECO:0000259" key="2">
    <source>
        <dbReference type="Pfam" id="PF05699"/>
    </source>
</evidence>
<dbReference type="InterPro" id="IPR008906">
    <property type="entry name" value="HATC_C_dom"/>
</dbReference>
<dbReference type="Pfam" id="PF05699">
    <property type="entry name" value="Dimer_Tnp_hAT"/>
    <property type="match status" value="1"/>
</dbReference>
<name>A0ABD2LBN2_9BILA</name>
<sequence length="150" mass="17427">MFWSMMNIWMIQTPHFLTVFNDFVSFKMTFGLVLNRQVPDQFHRHFRPLFVLQLIQMFFLLVARQCSKIPRIVKVGTSFFLTTPATSVCSERVFSKAGLLYANSLRNRLSGEMAQNLLIIKANMNKLFLGPSNNVDEEENDNENNENEAK</sequence>
<proteinExistence type="predicted"/>